<dbReference type="Pfam" id="PF13560">
    <property type="entry name" value="HTH_31"/>
    <property type="match status" value="1"/>
</dbReference>
<dbReference type="SUPFAM" id="SSF51182">
    <property type="entry name" value="RmlC-like cupins"/>
    <property type="match status" value="1"/>
</dbReference>
<evidence type="ECO:0000256" key="1">
    <source>
        <dbReference type="ARBA" id="ARBA00023125"/>
    </source>
</evidence>
<organism evidence="3 4">
    <name type="scientific">Castellaniella defragrans (strain DSM 12143 / CCUG 39792 / 65Phen)</name>
    <name type="common">Alcaligenes defragrans</name>
    <dbReference type="NCBI Taxonomy" id="1437824"/>
    <lineage>
        <taxon>Bacteria</taxon>
        <taxon>Pseudomonadati</taxon>
        <taxon>Pseudomonadota</taxon>
        <taxon>Betaproteobacteria</taxon>
        <taxon>Burkholderiales</taxon>
        <taxon>Alcaligenaceae</taxon>
        <taxon>Castellaniella</taxon>
    </lineage>
</organism>
<dbReference type="PROSITE" id="PS50943">
    <property type="entry name" value="HTH_CROC1"/>
    <property type="match status" value="1"/>
</dbReference>
<keyword evidence="4" id="KW-1185">Reference proteome</keyword>
<dbReference type="PANTHER" id="PTHR46797:SF20">
    <property type="entry name" value="BLR4304 PROTEIN"/>
    <property type="match status" value="1"/>
</dbReference>
<keyword evidence="1" id="KW-0238">DNA-binding</keyword>
<reference evidence="3 4" key="1">
    <citation type="journal article" date="2014" name="BMC Microbiol.">
        <title>The oxygen-independent metabolism of cyclic monoterpenes in Castellaniella defragrans 65Phen.</title>
        <authorList>
            <person name="Petasch J."/>
            <person name="Disch E.M."/>
            <person name="Markert S."/>
            <person name="Becher D."/>
            <person name="Schweder T."/>
            <person name="Huttel B."/>
            <person name="Reinhardt R."/>
            <person name="Harder J."/>
        </authorList>
    </citation>
    <scope>NUCLEOTIDE SEQUENCE [LARGE SCALE GENOMIC DNA]</scope>
    <source>
        <strain evidence="3">65Phen</strain>
    </source>
</reference>
<dbReference type="Pfam" id="PF07883">
    <property type="entry name" value="Cupin_2"/>
    <property type="match status" value="1"/>
</dbReference>
<sequence>MEPDRAGRRIGRDGKLSIDAVKERQSALAERLKSLRLRRGWTQGQAGDASGVSASAWSKIENGLMSPTYDVLLRLAHGLGVDVAELFVPAREHMGAGRRSVERAGEGEIHETPIYRHRLLCSQLSHKRMMPFRSTIKARDLAADEGWSRHEGEEFVYVLEGAVELHTEYYRSVILGAGDCFYIDSRMRHRLVNAGPRDAEVLWLSMAPSGVAAPGIGSGSGSSGNEENRDE</sequence>
<dbReference type="KEGG" id="cdn:BN940_16141"/>
<dbReference type="SMART" id="SM00530">
    <property type="entry name" value="HTH_XRE"/>
    <property type="match status" value="1"/>
</dbReference>
<dbReference type="InterPro" id="IPR011051">
    <property type="entry name" value="RmlC_Cupin_sf"/>
</dbReference>
<evidence type="ECO:0000313" key="4">
    <source>
        <dbReference type="Proteomes" id="UP000019805"/>
    </source>
</evidence>
<dbReference type="InterPro" id="IPR013096">
    <property type="entry name" value="Cupin_2"/>
</dbReference>
<name>W8X0T4_CASD6</name>
<dbReference type="Gene3D" id="1.10.260.40">
    <property type="entry name" value="lambda repressor-like DNA-binding domains"/>
    <property type="match status" value="1"/>
</dbReference>
<evidence type="ECO:0000259" key="2">
    <source>
        <dbReference type="PROSITE" id="PS50943"/>
    </source>
</evidence>
<dbReference type="InterPro" id="IPR010982">
    <property type="entry name" value="Lambda_DNA-bd_dom_sf"/>
</dbReference>
<gene>
    <name evidence="3" type="ORF">BN940_16141</name>
</gene>
<dbReference type="AlphaFoldDB" id="W8X0T4"/>
<dbReference type="HOGENOM" id="CLU_085376_3_0_4"/>
<dbReference type="STRING" id="1437824.BN940_16141"/>
<protein>
    <submittedName>
        <fullName evidence="3">Transcriptional regulator, XRE family with cupin sensor domain</fullName>
    </submittedName>
</protein>
<dbReference type="Proteomes" id="UP000019805">
    <property type="component" value="Chromosome"/>
</dbReference>
<dbReference type="SUPFAM" id="SSF47413">
    <property type="entry name" value="lambda repressor-like DNA-binding domains"/>
    <property type="match status" value="1"/>
</dbReference>
<dbReference type="eggNOG" id="COG1396">
    <property type="taxonomic scope" value="Bacteria"/>
</dbReference>
<evidence type="ECO:0000313" key="3">
    <source>
        <dbReference type="EMBL" id="CDM25668.1"/>
    </source>
</evidence>
<dbReference type="CDD" id="cd02209">
    <property type="entry name" value="cupin_XRE_C"/>
    <property type="match status" value="1"/>
</dbReference>
<dbReference type="GO" id="GO:0005829">
    <property type="term" value="C:cytosol"/>
    <property type="evidence" value="ECO:0007669"/>
    <property type="project" value="TreeGrafter"/>
</dbReference>
<dbReference type="Gene3D" id="2.60.120.10">
    <property type="entry name" value="Jelly Rolls"/>
    <property type="match status" value="1"/>
</dbReference>
<dbReference type="InterPro" id="IPR050807">
    <property type="entry name" value="TransReg_Diox_bact_type"/>
</dbReference>
<accession>W8X0T4</accession>
<dbReference type="PANTHER" id="PTHR46797">
    <property type="entry name" value="HTH-TYPE TRANSCRIPTIONAL REGULATOR"/>
    <property type="match status" value="1"/>
</dbReference>
<dbReference type="EMBL" id="HG916765">
    <property type="protein sequence ID" value="CDM25668.1"/>
    <property type="molecule type" value="Genomic_DNA"/>
</dbReference>
<dbReference type="InterPro" id="IPR001387">
    <property type="entry name" value="Cro/C1-type_HTH"/>
</dbReference>
<dbReference type="GO" id="GO:0003700">
    <property type="term" value="F:DNA-binding transcription factor activity"/>
    <property type="evidence" value="ECO:0007669"/>
    <property type="project" value="TreeGrafter"/>
</dbReference>
<feature type="domain" description="HTH cro/C1-type" evidence="2">
    <location>
        <begin position="32"/>
        <end position="86"/>
    </location>
</feature>
<proteinExistence type="predicted"/>
<dbReference type="GO" id="GO:0003677">
    <property type="term" value="F:DNA binding"/>
    <property type="evidence" value="ECO:0007669"/>
    <property type="project" value="UniProtKB-KW"/>
</dbReference>
<dbReference type="CDD" id="cd00093">
    <property type="entry name" value="HTH_XRE"/>
    <property type="match status" value="1"/>
</dbReference>
<dbReference type="InterPro" id="IPR014710">
    <property type="entry name" value="RmlC-like_jellyroll"/>
</dbReference>